<organism evidence="2 3">
    <name type="scientific">Tegillarca granosa</name>
    <name type="common">Malaysian cockle</name>
    <name type="synonym">Anadara granosa</name>
    <dbReference type="NCBI Taxonomy" id="220873"/>
    <lineage>
        <taxon>Eukaryota</taxon>
        <taxon>Metazoa</taxon>
        <taxon>Spiralia</taxon>
        <taxon>Lophotrochozoa</taxon>
        <taxon>Mollusca</taxon>
        <taxon>Bivalvia</taxon>
        <taxon>Autobranchia</taxon>
        <taxon>Pteriomorphia</taxon>
        <taxon>Arcoida</taxon>
        <taxon>Arcoidea</taxon>
        <taxon>Arcidae</taxon>
        <taxon>Tegillarca</taxon>
    </lineage>
</organism>
<dbReference type="InterPro" id="IPR001584">
    <property type="entry name" value="Integrase_cat-core"/>
</dbReference>
<dbReference type="EMBL" id="JARBDR010000709">
    <property type="protein sequence ID" value="KAJ8307806.1"/>
    <property type="molecule type" value="Genomic_DNA"/>
</dbReference>
<proteinExistence type="predicted"/>
<feature type="domain" description="Integrase catalytic" evidence="1">
    <location>
        <begin position="233"/>
        <end position="314"/>
    </location>
</feature>
<sequence>MKKKKSKMDRLQRSHQSSIYSVLDRIYNMLRSMQRKSAIDGLNSEEAHKDLDEALTNLTRLESSSALPNEDLKSAIRSIKEFKEALPPQMNSHKETEIQHYDHTKPNLHGRGRPEFEIDIGKLQQLLDLGFTVKQIATDGLLGGVLHHNTLHKKLKENNIKLRSSYSDIGEEDLQELVVKYNRDHPNAGALEIQAYLKSKGHNVQRKRCREMLLRVDSAGTASRWSRTIQRRQYNVPTANSVWHVDTHHSLARWGIVVHGAIDGYSRLIPFMRASTYNTSKAAACFFVEGVKNYGVPSRVRADNGTEYVDTGRFMVEVNGEDRGSFLTGPSVHNQRIERLWRDVYMKVIDTYYKLFLYMEEEKVLDIGNDTQKWSLNLELDDTTFLSPRPPCPLMADALQELSTIDVDKESTSHGLDIFREVMLHVLSRQ</sequence>
<dbReference type="InterPro" id="IPR012337">
    <property type="entry name" value="RNaseH-like_sf"/>
</dbReference>
<accession>A0ABQ9ERF5</accession>
<dbReference type="Gene3D" id="3.30.420.10">
    <property type="entry name" value="Ribonuclease H-like superfamily/Ribonuclease H"/>
    <property type="match status" value="1"/>
</dbReference>
<dbReference type="PANTHER" id="PTHR46791:SF5">
    <property type="entry name" value="CLR5 DOMAIN-CONTAINING PROTEIN-RELATED"/>
    <property type="match status" value="1"/>
</dbReference>
<dbReference type="SUPFAM" id="SSF53098">
    <property type="entry name" value="Ribonuclease H-like"/>
    <property type="match status" value="1"/>
</dbReference>
<dbReference type="InterPro" id="IPR058913">
    <property type="entry name" value="Integrase_dom_put"/>
</dbReference>
<comment type="caution">
    <text evidence="2">The sequence shown here is derived from an EMBL/GenBank/DDBJ whole genome shotgun (WGS) entry which is preliminary data.</text>
</comment>
<evidence type="ECO:0000259" key="1">
    <source>
        <dbReference type="PROSITE" id="PS50994"/>
    </source>
</evidence>
<evidence type="ECO:0000313" key="2">
    <source>
        <dbReference type="EMBL" id="KAJ8307806.1"/>
    </source>
</evidence>
<evidence type="ECO:0000313" key="3">
    <source>
        <dbReference type="Proteomes" id="UP001217089"/>
    </source>
</evidence>
<keyword evidence="3" id="KW-1185">Reference proteome</keyword>
<dbReference type="PROSITE" id="PS50994">
    <property type="entry name" value="INTEGRASE"/>
    <property type="match status" value="1"/>
</dbReference>
<dbReference type="Pfam" id="PF24764">
    <property type="entry name" value="rva_4"/>
    <property type="match status" value="1"/>
</dbReference>
<dbReference type="InterPro" id="IPR036397">
    <property type="entry name" value="RNaseH_sf"/>
</dbReference>
<reference evidence="2 3" key="1">
    <citation type="submission" date="2022-12" db="EMBL/GenBank/DDBJ databases">
        <title>Chromosome-level genome of Tegillarca granosa.</title>
        <authorList>
            <person name="Kim J."/>
        </authorList>
    </citation>
    <scope>NUCLEOTIDE SEQUENCE [LARGE SCALE GENOMIC DNA]</scope>
    <source>
        <strain evidence="2">Teg-2019</strain>
        <tissue evidence="2">Adductor muscle</tissue>
    </source>
</reference>
<name>A0ABQ9ERF5_TEGGR</name>
<dbReference type="PANTHER" id="PTHR46791">
    <property type="entry name" value="EXPRESSED PROTEIN"/>
    <property type="match status" value="1"/>
</dbReference>
<protein>
    <recommendedName>
        <fullName evidence="1">Integrase catalytic domain-containing protein</fullName>
    </recommendedName>
</protein>
<gene>
    <name evidence="2" type="ORF">KUTeg_014636</name>
</gene>
<dbReference type="Proteomes" id="UP001217089">
    <property type="component" value="Unassembled WGS sequence"/>
</dbReference>